<dbReference type="RefSeq" id="XP_070865009.1">
    <property type="nucleotide sequence ID" value="XM_071012256.1"/>
</dbReference>
<dbReference type="Proteomes" id="UP001600064">
    <property type="component" value="Unassembled WGS sequence"/>
</dbReference>
<reference evidence="2 3" key="1">
    <citation type="journal article" date="2024" name="Commun. Biol.">
        <title>Comparative genomic analysis of thermophilic fungi reveals convergent evolutionary adaptations and gene losses.</title>
        <authorList>
            <person name="Steindorff A.S."/>
            <person name="Aguilar-Pontes M.V."/>
            <person name="Robinson A.J."/>
            <person name="Andreopoulos B."/>
            <person name="LaButti K."/>
            <person name="Kuo A."/>
            <person name="Mondo S."/>
            <person name="Riley R."/>
            <person name="Otillar R."/>
            <person name="Haridas S."/>
            <person name="Lipzen A."/>
            <person name="Grimwood J."/>
            <person name="Schmutz J."/>
            <person name="Clum A."/>
            <person name="Reid I.D."/>
            <person name="Moisan M.C."/>
            <person name="Butler G."/>
            <person name="Nguyen T.T.M."/>
            <person name="Dewar K."/>
            <person name="Conant G."/>
            <person name="Drula E."/>
            <person name="Henrissat B."/>
            <person name="Hansel C."/>
            <person name="Singer S."/>
            <person name="Hutchinson M.I."/>
            <person name="de Vries R.P."/>
            <person name="Natvig D.O."/>
            <person name="Powell A.J."/>
            <person name="Tsang A."/>
            <person name="Grigoriev I.V."/>
        </authorList>
    </citation>
    <scope>NUCLEOTIDE SEQUENCE [LARGE SCALE GENOMIC DNA]</scope>
    <source>
        <strain evidence="2 3">ATCC 22073</strain>
    </source>
</reference>
<comment type="caution">
    <text evidence="2">The sequence shown here is derived from an EMBL/GenBank/DDBJ whole genome shotgun (WGS) entry which is preliminary data.</text>
</comment>
<evidence type="ECO:0000313" key="2">
    <source>
        <dbReference type="EMBL" id="KAL2266282.1"/>
    </source>
</evidence>
<proteinExistence type="predicted"/>
<feature type="transmembrane region" description="Helical" evidence="1">
    <location>
        <begin position="132"/>
        <end position="155"/>
    </location>
</feature>
<organism evidence="2 3">
    <name type="scientific">Remersonia thermophila</name>
    <dbReference type="NCBI Taxonomy" id="72144"/>
    <lineage>
        <taxon>Eukaryota</taxon>
        <taxon>Fungi</taxon>
        <taxon>Dikarya</taxon>
        <taxon>Ascomycota</taxon>
        <taxon>Pezizomycotina</taxon>
        <taxon>Sordariomycetes</taxon>
        <taxon>Sordariomycetidae</taxon>
        <taxon>Sordariales</taxon>
        <taxon>Sordariales incertae sedis</taxon>
        <taxon>Remersonia</taxon>
    </lineage>
</organism>
<feature type="transmembrane region" description="Helical" evidence="1">
    <location>
        <begin position="7"/>
        <end position="28"/>
    </location>
</feature>
<gene>
    <name evidence="2" type="ORF">VTJ83DRAFT_5634</name>
</gene>
<dbReference type="GeneID" id="98126900"/>
<name>A0ABR4D9K9_9PEZI</name>
<dbReference type="EMBL" id="JAZGUE010000005">
    <property type="protein sequence ID" value="KAL2266282.1"/>
    <property type="molecule type" value="Genomic_DNA"/>
</dbReference>
<evidence type="ECO:0000256" key="1">
    <source>
        <dbReference type="SAM" id="Phobius"/>
    </source>
</evidence>
<accession>A0ABR4D9K9</accession>
<keyword evidence="1" id="KW-1133">Transmembrane helix</keyword>
<sequence length="222" mass="22386">MSRSVAYVYAAALVALVAATALTIGSLLSPDWVSYTTRLPSGATVTDAIGLRYRCTTSHASSGPGPTVACTPFPEASRRGAVGGQDPSFGSMWRTAGSLVGLAVVAELAAIVGIGAAAAAGKARRASGRWKALSFVLAGVALVKVGALAVVAYLFDHDDLFLAPGYRLDSAFYLCAGGVGVTMLVAAGLAISALVLPPADGYELLKDRSGVESSGLGGFMEA</sequence>
<feature type="transmembrane region" description="Helical" evidence="1">
    <location>
        <begin position="99"/>
        <end position="120"/>
    </location>
</feature>
<feature type="transmembrane region" description="Helical" evidence="1">
    <location>
        <begin position="171"/>
        <end position="196"/>
    </location>
</feature>
<evidence type="ECO:0000313" key="3">
    <source>
        <dbReference type="Proteomes" id="UP001600064"/>
    </source>
</evidence>
<keyword evidence="1" id="KW-0812">Transmembrane</keyword>
<protein>
    <submittedName>
        <fullName evidence="2">Uncharacterized protein</fullName>
    </submittedName>
</protein>
<keyword evidence="1" id="KW-0472">Membrane</keyword>
<keyword evidence="3" id="KW-1185">Reference proteome</keyword>